<sequence>MSSHGERNRSDFMSLASPRRTTGLEAGVIGVKDLAYMVQEFAALLPNDESGTIRRLGVLGVKIARFRTWISQSRTDPVNIDQGDDTDKGEPDQRENGLEIWPSVSHRHPEWPTCG</sequence>
<feature type="compositionally biased region" description="Basic and acidic residues" evidence="1">
    <location>
        <begin position="85"/>
        <end position="97"/>
    </location>
</feature>
<evidence type="ECO:0000256" key="1">
    <source>
        <dbReference type="SAM" id="MobiDB-lite"/>
    </source>
</evidence>
<keyword evidence="3" id="KW-1185">Reference proteome</keyword>
<feature type="region of interest" description="Disordered" evidence="1">
    <location>
        <begin position="74"/>
        <end position="115"/>
    </location>
</feature>
<protein>
    <submittedName>
        <fullName evidence="2">Uncharacterized protein</fullName>
    </submittedName>
</protein>
<dbReference type="Proteomes" id="UP001432014">
    <property type="component" value="Chromosome"/>
</dbReference>
<organism evidence="2 3">
    <name type="scientific">Kitasatospora herbaricolor</name>
    <dbReference type="NCBI Taxonomy" id="68217"/>
    <lineage>
        <taxon>Bacteria</taxon>
        <taxon>Bacillati</taxon>
        <taxon>Actinomycetota</taxon>
        <taxon>Actinomycetes</taxon>
        <taxon>Kitasatosporales</taxon>
        <taxon>Streptomycetaceae</taxon>
        <taxon>Kitasatospora</taxon>
    </lineage>
</organism>
<dbReference type="RefSeq" id="WP_329499176.1">
    <property type="nucleotide sequence ID" value="NZ_CP108460.1"/>
</dbReference>
<reference evidence="2 3" key="1">
    <citation type="submission" date="2022-10" db="EMBL/GenBank/DDBJ databases">
        <title>The complete genomes of actinobacterial strains from the NBC collection.</title>
        <authorList>
            <person name="Joergensen T.S."/>
            <person name="Alvarez Arevalo M."/>
            <person name="Sterndorff E.B."/>
            <person name="Faurdal D."/>
            <person name="Vuksanovic O."/>
            <person name="Mourched A.-S."/>
            <person name="Charusanti P."/>
            <person name="Shaw S."/>
            <person name="Blin K."/>
            <person name="Weber T."/>
        </authorList>
    </citation>
    <scope>NUCLEOTIDE SEQUENCE [LARGE SCALE GENOMIC DNA]</scope>
    <source>
        <strain evidence="2 3">NBC_01247</strain>
    </source>
</reference>
<name>A0ABZ1W5X5_9ACTN</name>
<dbReference type="EMBL" id="CP108482">
    <property type="protein sequence ID" value="WUS56218.1"/>
    <property type="molecule type" value="Genomic_DNA"/>
</dbReference>
<gene>
    <name evidence="2" type="ORF">OG469_12165</name>
</gene>
<evidence type="ECO:0000313" key="3">
    <source>
        <dbReference type="Proteomes" id="UP001432014"/>
    </source>
</evidence>
<evidence type="ECO:0000313" key="2">
    <source>
        <dbReference type="EMBL" id="WUS56218.1"/>
    </source>
</evidence>
<proteinExistence type="predicted"/>
<accession>A0ABZ1W5X5</accession>